<protein>
    <submittedName>
        <fullName evidence="1">Uncharacterized protein</fullName>
    </submittedName>
</protein>
<proteinExistence type="predicted"/>
<dbReference type="AlphaFoldDB" id="A0A4Z0F5L7"/>
<accession>A0A4Z0F5L7</accession>
<dbReference type="RefSeq" id="WP_135282737.1">
    <property type="nucleotide sequence ID" value="NZ_SRIO01000022.1"/>
</dbReference>
<dbReference type="Proteomes" id="UP000297890">
    <property type="component" value="Unassembled WGS sequence"/>
</dbReference>
<gene>
    <name evidence="1" type="ORF">E4680_12410</name>
</gene>
<evidence type="ECO:0000313" key="1">
    <source>
        <dbReference type="EMBL" id="TFZ81476.1"/>
    </source>
</evidence>
<dbReference type="EMBL" id="SRIO01000022">
    <property type="protein sequence ID" value="TFZ81476.1"/>
    <property type="molecule type" value="Genomic_DNA"/>
</dbReference>
<sequence>MNELTLPIVKKHLNSVQAKYLKQEHVDTLNKIAKDPEYGEEFVHIYIENMEAISSSSRFKQEHYINAVKFYTLLESGYNLTQSYMKVFPDRAERRREVNPETYEVVIRNEASRYNTSAIVNKIREFSSQPVKLLFRHVLLEAIETQAKLMRNSKSDHVRQKASEVLIRELKPDETKLEIGFDEETTSVIDDLRKAAEKLAISEMNSVKAGIPLNDISESIIIDVTPEEADE</sequence>
<comment type="caution">
    <text evidence="1">The sequence shown here is derived from an EMBL/GenBank/DDBJ whole genome shotgun (WGS) entry which is preliminary data.</text>
</comment>
<keyword evidence="2" id="KW-1185">Reference proteome</keyword>
<name>A0A4Z0F5L7_9GAMM</name>
<reference evidence="1 2" key="1">
    <citation type="journal article" date="2019" name="ISME J.">
        <title>Candidatus Macondimonas diazotrophica, a novel gammaproteobacterial genus dominating crude-oil-contaminated coastal sediments.</title>
        <authorList>
            <person name="Karthikeyan S."/>
            <person name="Konstantinidis K."/>
        </authorList>
    </citation>
    <scope>NUCLEOTIDE SEQUENCE [LARGE SCALE GENOMIC DNA]</scope>
    <source>
        <strain evidence="1 2">KTK01</strain>
    </source>
</reference>
<organism evidence="1 2">
    <name type="scientific">Candidatus Macondimonas diazotrophica</name>
    <dbReference type="NCBI Taxonomy" id="2305248"/>
    <lineage>
        <taxon>Bacteria</taxon>
        <taxon>Pseudomonadati</taxon>
        <taxon>Pseudomonadota</taxon>
        <taxon>Gammaproteobacteria</taxon>
        <taxon>Chromatiales</taxon>
        <taxon>Ectothiorhodospiraceae</taxon>
        <taxon>Candidatus Macondimonas</taxon>
    </lineage>
</organism>
<evidence type="ECO:0000313" key="2">
    <source>
        <dbReference type="Proteomes" id="UP000297890"/>
    </source>
</evidence>